<keyword evidence="2" id="KW-1185">Reference proteome</keyword>
<reference evidence="1 2" key="1">
    <citation type="journal article" date="2006" name="Science">
        <title>The genome of black cottonwood, Populus trichocarpa (Torr. &amp; Gray).</title>
        <authorList>
            <person name="Tuskan G.A."/>
            <person name="Difazio S."/>
            <person name="Jansson S."/>
            <person name="Bohlmann J."/>
            <person name="Grigoriev I."/>
            <person name="Hellsten U."/>
            <person name="Putnam N."/>
            <person name="Ralph S."/>
            <person name="Rombauts S."/>
            <person name="Salamov A."/>
            <person name="Schein J."/>
            <person name="Sterck L."/>
            <person name="Aerts A."/>
            <person name="Bhalerao R.R."/>
            <person name="Bhalerao R.P."/>
            <person name="Blaudez D."/>
            <person name="Boerjan W."/>
            <person name="Brun A."/>
            <person name="Brunner A."/>
            <person name="Busov V."/>
            <person name="Campbell M."/>
            <person name="Carlson J."/>
            <person name="Chalot M."/>
            <person name="Chapman J."/>
            <person name="Chen G.L."/>
            <person name="Cooper D."/>
            <person name="Coutinho P.M."/>
            <person name="Couturier J."/>
            <person name="Covert S."/>
            <person name="Cronk Q."/>
            <person name="Cunningham R."/>
            <person name="Davis J."/>
            <person name="Degroeve S."/>
            <person name="Dejardin A."/>
            <person name="Depamphilis C."/>
            <person name="Detter J."/>
            <person name="Dirks B."/>
            <person name="Dubchak I."/>
            <person name="Duplessis S."/>
            <person name="Ehlting J."/>
            <person name="Ellis B."/>
            <person name="Gendler K."/>
            <person name="Goodstein D."/>
            <person name="Gribskov M."/>
            <person name="Grimwood J."/>
            <person name="Groover A."/>
            <person name="Gunter L."/>
            <person name="Hamberger B."/>
            <person name="Heinze B."/>
            <person name="Helariutta Y."/>
            <person name="Henrissat B."/>
            <person name="Holligan D."/>
            <person name="Holt R."/>
            <person name="Huang W."/>
            <person name="Islam-Faridi N."/>
            <person name="Jones S."/>
            <person name="Jones-Rhoades M."/>
            <person name="Jorgensen R."/>
            <person name="Joshi C."/>
            <person name="Kangasjarvi J."/>
            <person name="Karlsson J."/>
            <person name="Kelleher C."/>
            <person name="Kirkpatrick R."/>
            <person name="Kirst M."/>
            <person name="Kohler A."/>
            <person name="Kalluri U."/>
            <person name="Larimer F."/>
            <person name="Leebens-Mack J."/>
            <person name="Leple J.C."/>
            <person name="Locascio P."/>
            <person name="Lou Y."/>
            <person name="Lucas S."/>
            <person name="Martin F."/>
            <person name="Montanini B."/>
            <person name="Napoli C."/>
            <person name="Nelson D.R."/>
            <person name="Nelson C."/>
            <person name="Nieminen K."/>
            <person name="Nilsson O."/>
            <person name="Pereda V."/>
            <person name="Peter G."/>
            <person name="Philippe R."/>
            <person name="Pilate G."/>
            <person name="Poliakov A."/>
            <person name="Razumovskaya J."/>
            <person name="Richardson P."/>
            <person name="Rinaldi C."/>
            <person name="Ritland K."/>
            <person name="Rouze P."/>
            <person name="Ryaboy D."/>
            <person name="Schmutz J."/>
            <person name="Schrader J."/>
            <person name="Segerman B."/>
            <person name="Shin H."/>
            <person name="Siddiqui A."/>
            <person name="Sterky F."/>
            <person name="Terry A."/>
            <person name="Tsai C.J."/>
            <person name="Uberbacher E."/>
            <person name="Unneberg P."/>
            <person name="Vahala J."/>
            <person name="Wall K."/>
            <person name="Wessler S."/>
            <person name="Yang G."/>
            <person name="Yin T."/>
            <person name="Douglas C."/>
            <person name="Marra M."/>
            <person name="Sandberg G."/>
            <person name="Van de Peer Y."/>
            <person name="Rokhsar D."/>
        </authorList>
    </citation>
    <scope>NUCLEOTIDE SEQUENCE [LARGE SCALE GENOMIC DNA]</scope>
    <source>
        <strain evidence="2">cv. Nisqually</strain>
    </source>
</reference>
<dbReference type="Proteomes" id="UP000006729">
    <property type="component" value="Chromosome 9"/>
</dbReference>
<evidence type="ECO:0000313" key="1">
    <source>
        <dbReference type="EMBL" id="RQO95864.1"/>
    </source>
</evidence>
<protein>
    <submittedName>
        <fullName evidence="1">Uncharacterized protein</fullName>
    </submittedName>
</protein>
<proteinExistence type="predicted"/>
<name>A0A3N7H603_POPTR</name>
<organism evidence="1 2">
    <name type="scientific">Populus trichocarpa</name>
    <name type="common">Western balsam poplar</name>
    <name type="synonym">Populus balsamifera subsp. trichocarpa</name>
    <dbReference type="NCBI Taxonomy" id="3694"/>
    <lineage>
        <taxon>Eukaryota</taxon>
        <taxon>Viridiplantae</taxon>
        <taxon>Streptophyta</taxon>
        <taxon>Embryophyta</taxon>
        <taxon>Tracheophyta</taxon>
        <taxon>Spermatophyta</taxon>
        <taxon>Magnoliopsida</taxon>
        <taxon>eudicotyledons</taxon>
        <taxon>Gunneridae</taxon>
        <taxon>Pentapetalae</taxon>
        <taxon>rosids</taxon>
        <taxon>fabids</taxon>
        <taxon>Malpighiales</taxon>
        <taxon>Salicaceae</taxon>
        <taxon>Saliceae</taxon>
        <taxon>Populus</taxon>
    </lineage>
</organism>
<dbReference type="STRING" id="3694.A0A3N7H603"/>
<gene>
    <name evidence="1" type="ORF">POPTR_009G131650</name>
</gene>
<dbReference type="AlphaFoldDB" id="A0A3N7H603"/>
<accession>A0A3N7H603</accession>
<sequence>MDMSLARSLSCKFVPKVIYFVAPTIFEATSFAHGEAWALLKGLQRQFNGFHVLQSVESFFCTGRASCKLNASSFIVDITASNDQCKTILRNEAKHPDGAATCNPLEEASNCSSYLHSPSNNLFFRISVFQQIPGALLVKASLQHRDNPVPGSSIEIYSFCLFLSYIQPWMREVISLI</sequence>
<dbReference type="InParanoid" id="A0A3N7H603"/>
<evidence type="ECO:0000313" key="2">
    <source>
        <dbReference type="Proteomes" id="UP000006729"/>
    </source>
</evidence>
<dbReference type="EMBL" id="CM009298">
    <property type="protein sequence ID" value="RQO95864.1"/>
    <property type="molecule type" value="Genomic_DNA"/>
</dbReference>